<protein>
    <submittedName>
        <fullName evidence="1">Uncharacterized protein</fullName>
    </submittedName>
</protein>
<reference evidence="1 2" key="1">
    <citation type="submission" date="2018-12" db="EMBL/GenBank/DDBJ databases">
        <title>Sequencing of bacterial isolates from soil warming experiment in Harvard Forest, Massachusetts, USA.</title>
        <authorList>
            <person name="Deangelis K."/>
        </authorList>
    </citation>
    <scope>NUCLEOTIDE SEQUENCE [LARGE SCALE GENOMIC DNA]</scope>
    <source>
        <strain evidence="1 2">EB153</strain>
    </source>
</reference>
<evidence type="ECO:0000313" key="2">
    <source>
        <dbReference type="Proteomes" id="UP000269669"/>
    </source>
</evidence>
<proteinExistence type="predicted"/>
<organism evidence="1 2">
    <name type="scientific">Edaphobacter aggregans</name>
    <dbReference type="NCBI Taxonomy" id="570835"/>
    <lineage>
        <taxon>Bacteria</taxon>
        <taxon>Pseudomonadati</taxon>
        <taxon>Acidobacteriota</taxon>
        <taxon>Terriglobia</taxon>
        <taxon>Terriglobales</taxon>
        <taxon>Acidobacteriaceae</taxon>
        <taxon>Edaphobacter</taxon>
    </lineage>
</organism>
<sequence>MDLFPLRQHVQFNTYYEHENNTGKHPNQPKTAVGMALLSLFLAV</sequence>
<dbReference type="EMBL" id="RSDW01000001">
    <property type="protein sequence ID" value="RSL14664.1"/>
    <property type="molecule type" value="Genomic_DNA"/>
</dbReference>
<dbReference type="AlphaFoldDB" id="A0A3R9NU60"/>
<keyword evidence="2" id="KW-1185">Reference proteome</keyword>
<evidence type="ECO:0000313" key="1">
    <source>
        <dbReference type="EMBL" id="RSL14664.1"/>
    </source>
</evidence>
<dbReference type="Proteomes" id="UP000269669">
    <property type="component" value="Unassembled WGS sequence"/>
</dbReference>
<accession>A0A3R9NU60</accession>
<name>A0A3R9NU60_9BACT</name>
<gene>
    <name evidence="1" type="ORF">EDE15_0122</name>
</gene>
<comment type="caution">
    <text evidence="1">The sequence shown here is derived from an EMBL/GenBank/DDBJ whole genome shotgun (WGS) entry which is preliminary data.</text>
</comment>